<dbReference type="AlphaFoldDB" id="A0A1J1IGM4"/>
<sequence>MSRRKAKESGTSELCWRHLLLLKFEIVTKIPNTQQSTLSSHIQLPSNPFVHHNKQQMLQFCMQITEIKKKERIDVNPL</sequence>
<organism evidence="1 2">
    <name type="scientific">Clunio marinus</name>
    <dbReference type="NCBI Taxonomy" id="568069"/>
    <lineage>
        <taxon>Eukaryota</taxon>
        <taxon>Metazoa</taxon>
        <taxon>Ecdysozoa</taxon>
        <taxon>Arthropoda</taxon>
        <taxon>Hexapoda</taxon>
        <taxon>Insecta</taxon>
        <taxon>Pterygota</taxon>
        <taxon>Neoptera</taxon>
        <taxon>Endopterygota</taxon>
        <taxon>Diptera</taxon>
        <taxon>Nematocera</taxon>
        <taxon>Chironomoidea</taxon>
        <taxon>Chironomidae</taxon>
        <taxon>Clunio</taxon>
    </lineage>
</organism>
<accession>A0A1J1IGM4</accession>
<proteinExistence type="predicted"/>
<name>A0A1J1IGM4_9DIPT</name>
<dbReference type="EMBL" id="CVRI01000048">
    <property type="protein sequence ID" value="CRK98692.1"/>
    <property type="molecule type" value="Genomic_DNA"/>
</dbReference>
<evidence type="ECO:0000313" key="1">
    <source>
        <dbReference type="EMBL" id="CRK98692.1"/>
    </source>
</evidence>
<dbReference type="Proteomes" id="UP000183832">
    <property type="component" value="Unassembled WGS sequence"/>
</dbReference>
<keyword evidence="2" id="KW-1185">Reference proteome</keyword>
<gene>
    <name evidence="1" type="ORF">CLUMA_CG012418</name>
</gene>
<reference evidence="1 2" key="1">
    <citation type="submission" date="2015-04" db="EMBL/GenBank/DDBJ databases">
        <authorList>
            <person name="Syromyatnikov M.Y."/>
            <person name="Popov V.N."/>
        </authorList>
    </citation>
    <scope>NUCLEOTIDE SEQUENCE [LARGE SCALE GENOMIC DNA]</scope>
</reference>
<protein>
    <submittedName>
        <fullName evidence="1">CLUMA_CG012418, isoform A</fullName>
    </submittedName>
</protein>
<evidence type="ECO:0000313" key="2">
    <source>
        <dbReference type="Proteomes" id="UP000183832"/>
    </source>
</evidence>